<dbReference type="InterPro" id="IPR031957">
    <property type="entry name" value="DUF4777"/>
</dbReference>
<protein>
    <recommendedName>
        <fullName evidence="1">DUF4777 domain-containing protein</fullName>
    </recommendedName>
</protein>
<evidence type="ECO:0000259" key="1">
    <source>
        <dbReference type="Pfam" id="PF16007"/>
    </source>
</evidence>
<proteinExistence type="predicted"/>
<dbReference type="Proteomes" id="UP001200034">
    <property type="component" value="Unassembled WGS sequence"/>
</dbReference>
<dbReference type="AlphaFoldDB" id="A0AAD4KCT7"/>
<name>A0AAD4KCT7_9MUSC</name>
<accession>A0AAD4KCT7</accession>
<dbReference type="Pfam" id="PF16007">
    <property type="entry name" value="DUF4777"/>
    <property type="match status" value="1"/>
</dbReference>
<gene>
    <name evidence="2" type="ORF">KR093_004198</name>
</gene>
<reference evidence="2" key="1">
    <citation type="journal article" date="2021" name="Mol. Ecol. Resour.">
        <title>Phylogenomic analyses of the genus Drosophila reveals genomic signals of climate adaptation.</title>
        <authorList>
            <person name="Li F."/>
            <person name="Rane R.V."/>
            <person name="Luria V."/>
            <person name="Xiong Z."/>
            <person name="Chen J."/>
            <person name="Li Z."/>
            <person name="Catullo R.A."/>
            <person name="Griffin P.C."/>
            <person name="Schiffer M."/>
            <person name="Pearce S."/>
            <person name="Lee S.F."/>
            <person name="McElroy K."/>
            <person name="Stocker A."/>
            <person name="Shirriffs J."/>
            <person name="Cockerell F."/>
            <person name="Coppin C."/>
            <person name="Sgro C.M."/>
            <person name="Karger A."/>
            <person name="Cain J.W."/>
            <person name="Weber J.A."/>
            <person name="Santpere G."/>
            <person name="Kirschner M.W."/>
            <person name="Hoffmann A.A."/>
            <person name="Oakeshott J.G."/>
            <person name="Zhang G."/>
        </authorList>
    </citation>
    <scope>NUCLEOTIDE SEQUENCE</scope>
    <source>
        <strain evidence="2">BGI-SZ-2011g</strain>
    </source>
</reference>
<evidence type="ECO:0000313" key="2">
    <source>
        <dbReference type="EMBL" id="KAH8387032.1"/>
    </source>
</evidence>
<evidence type="ECO:0000313" key="3">
    <source>
        <dbReference type="Proteomes" id="UP001200034"/>
    </source>
</evidence>
<organism evidence="2 3">
    <name type="scientific">Drosophila rubida</name>
    <dbReference type="NCBI Taxonomy" id="30044"/>
    <lineage>
        <taxon>Eukaryota</taxon>
        <taxon>Metazoa</taxon>
        <taxon>Ecdysozoa</taxon>
        <taxon>Arthropoda</taxon>
        <taxon>Hexapoda</taxon>
        <taxon>Insecta</taxon>
        <taxon>Pterygota</taxon>
        <taxon>Neoptera</taxon>
        <taxon>Endopterygota</taxon>
        <taxon>Diptera</taxon>
        <taxon>Brachycera</taxon>
        <taxon>Muscomorpha</taxon>
        <taxon>Ephydroidea</taxon>
        <taxon>Drosophilidae</taxon>
        <taxon>Drosophila</taxon>
    </lineage>
</organism>
<keyword evidence="3" id="KW-1185">Reference proteome</keyword>
<feature type="domain" description="DUF4777" evidence="1">
    <location>
        <begin position="25"/>
        <end position="83"/>
    </location>
</feature>
<dbReference type="EMBL" id="JAJJHW010000095">
    <property type="protein sequence ID" value="KAH8387032.1"/>
    <property type="molecule type" value="Genomic_DNA"/>
</dbReference>
<sequence length="97" mass="11565">MSTQVGYRLRRLPQRRALVRNLLFTILQLLKKSQRPMSSIEIISALSRQYQRSDPEFQRQVRLNLQDAVGYGILRRQSDIFSLRSKRFVEIMKELAR</sequence>
<comment type="caution">
    <text evidence="2">The sequence shown here is derived from an EMBL/GenBank/DDBJ whole genome shotgun (WGS) entry which is preliminary data.</text>
</comment>